<proteinExistence type="predicted"/>
<protein>
    <recommendedName>
        <fullName evidence="3">PIR Superfamily Protein</fullName>
    </recommendedName>
</protein>
<name>A0A0J9UV55_PLAVI</name>
<organism evidence="1 2">
    <name type="scientific">Plasmodium vivax India VII</name>
    <dbReference type="NCBI Taxonomy" id="1077284"/>
    <lineage>
        <taxon>Eukaryota</taxon>
        <taxon>Sar</taxon>
        <taxon>Alveolata</taxon>
        <taxon>Apicomplexa</taxon>
        <taxon>Aconoidasida</taxon>
        <taxon>Haemosporida</taxon>
        <taxon>Plasmodiidae</taxon>
        <taxon>Plasmodium</taxon>
        <taxon>Plasmodium (Plasmodium)</taxon>
    </lineage>
</organism>
<gene>
    <name evidence="1" type="ORF">PVIIG_05298</name>
</gene>
<dbReference type="AlphaFoldDB" id="A0A0J9UV55"/>
<reference evidence="1 2" key="1">
    <citation type="submission" date="2011-08" db="EMBL/GenBank/DDBJ databases">
        <title>The Genome Sequence of Plasmodium vivax India VII.</title>
        <authorList>
            <consortium name="The Broad Institute Genome Sequencing Platform"/>
            <consortium name="The Broad Institute Genome Sequencing Center for Infectious Disease"/>
            <person name="Neafsey D."/>
            <person name="Carlton J."/>
            <person name="Barnwell J."/>
            <person name="Collins W."/>
            <person name="Escalante A."/>
            <person name="Mullikin J."/>
            <person name="Saul A."/>
            <person name="Guigo R."/>
            <person name="Camara F."/>
            <person name="Young S.K."/>
            <person name="Zeng Q."/>
            <person name="Gargeya S."/>
            <person name="Fitzgerald M."/>
            <person name="Haas B."/>
            <person name="Abouelleil A."/>
            <person name="Alvarado L."/>
            <person name="Arachchi H.M."/>
            <person name="Berlin A."/>
            <person name="Brown A."/>
            <person name="Chapman S.B."/>
            <person name="Chen Z."/>
            <person name="Dunbar C."/>
            <person name="Freedman E."/>
            <person name="Gearin G."/>
            <person name="Gellesch M."/>
            <person name="Goldberg J."/>
            <person name="Griggs A."/>
            <person name="Gujja S."/>
            <person name="Heiman D."/>
            <person name="Howarth C."/>
            <person name="Larson L."/>
            <person name="Lui A."/>
            <person name="MacDonald P.J.P."/>
            <person name="Montmayeur A."/>
            <person name="Murphy C."/>
            <person name="Neiman D."/>
            <person name="Pearson M."/>
            <person name="Priest M."/>
            <person name="Roberts A."/>
            <person name="Saif S."/>
            <person name="Shea T."/>
            <person name="Shenoy N."/>
            <person name="Sisk P."/>
            <person name="Stolte C."/>
            <person name="Sykes S."/>
            <person name="Wortman J."/>
            <person name="Nusbaum C."/>
            <person name="Birren B."/>
        </authorList>
    </citation>
    <scope>NUCLEOTIDE SEQUENCE [LARGE SCALE GENOMIC DNA]</scope>
    <source>
        <strain evidence="1 2">India VII</strain>
    </source>
</reference>
<dbReference type="EMBL" id="KQ234421">
    <property type="protein sequence ID" value="KMZ77328.1"/>
    <property type="molecule type" value="Genomic_DNA"/>
</dbReference>
<evidence type="ECO:0000313" key="1">
    <source>
        <dbReference type="EMBL" id="KMZ77328.1"/>
    </source>
</evidence>
<accession>A0A0J9UV55</accession>
<evidence type="ECO:0000313" key="2">
    <source>
        <dbReference type="Proteomes" id="UP000053562"/>
    </source>
</evidence>
<sequence length="395" mass="46088">MSVCKGDFNGYLDYDCYDKLKYQFLEKTSVVTDQNISNFYKSYEFPNTGIKRTLSNIFTDFLRYISNTHVFFQPDKGQSCNYISYLLYHDIQKKEFGECKASTFDIFKNFVQELSSRKINDACVNKLEHLHSEKFQKMLNLYNLYDMYRSVKQKEKWHHRPHLCNELGKLIYNYNNFDANYYKDDLNLRKLLENLKHTIQKNTWVSKDNCPAKLEHMWPLKTFPTENVEPAQMNVKASHLTHSQQVSTSTKSESADVEIRNPSVSELQGQEENLPKQVETLARPERELEEEEEEVEEDVKLLGEKSQSFPEPLLSFLPKETYEESENALGSGHGTDTMHPLTKPNYPSGFIDKIQYTLSDTLQNIDPVPVVGVSGEEEDTDIEFLLDSMEYIQDL</sequence>
<dbReference type="Proteomes" id="UP000053562">
    <property type="component" value="Unassembled WGS sequence"/>
</dbReference>
<evidence type="ECO:0008006" key="3">
    <source>
        <dbReference type="Google" id="ProtNLM"/>
    </source>
</evidence>